<keyword evidence="4" id="KW-1185">Reference proteome</keyword>
<evidence type="ECO:0000313" key="3">
    <source>
        <dbReference type="EMBL" id="MBB4857201.1"/>
    </source>
</evidence>
<feature type="transmembrane region" description="Helical" evidence="2">
    <location>
        <begin position="354"/>
        <end position="371"/>
    </location>
</feature>
<sequence length="999" mass="106389">MGGTIARLNAALTWDLDDFDNGTNHIGGAFQKVREMVSGLGDAFASAGRKMTLAVSGPLTAFGGYALKTASDAQELQSAFDYTFGAMAGTMNKWAKDTGDSMGRSTHAMQEGALAFGQLFKVAAANGPEMAKLSQHFAVLAQDASSFFNVPYDVAMGKLRAGLTGESEPLRDFGVFLNEAAVEAEGLRMGLIKSGQELNENGKIMARASLIAKGMADASGDVERTSGSLANRWRALTERLSELATEIGERLIPIAEKLLGWADRMLAKLQELPDWVKDLAFQFVLFSAALGPALLAISAIAAVALPLFLSRMGPVLMILSAIINPLGTAVVMLAKLSGSFGLVGAVIGRFAPMLLRLAGPIGVAIGLFIMFSDRITSALRDVLSEAREALGPRLEAMFGKLGDLVDTITRGFDRMAASPIGQFISRIIGLLGDLIEWLVEVGGSAVIQAIGAAVDTINTMLDAVNGLAAVAQLVLMGQWSDAWAVASSVVQSSVGRIIQSIAALFPPLQAAIWLMEKAGLISESKGSGRGLQKAASYTAKDLLGPDAPAANDNAGGVTSYAEAEGPAKAKKSRAGRSGPTAQELADRREELRLQHELDIAREKGDTDAERSIQRQIDLKRAASDYERAGLSRTQARAAAEKDIAEMDEARAVAQAKMLATDERQFNMQLAELRGDYENLRFLRDEEFIEREIERLKRSGITLAQAEIEAQNNLKALEQARADAAARRLADQQAAHDIELSRLRGDSDAVIRAKEEADRIRQRTLDLRGDGEMGEEDARAKAIAESMDRERATMTGTFRDSFREGLRAAMDGNLGDFFENWMKERTFNALANVLDRLATNLADMVFNMKQGGSSGGFLGGLFNSVGNLFGGGSSGLSGVNYGAITDAANNVRLPGFANTGSFQIRGFPGIDSNLLSVNGNPVARVSTGEIVNVRRNLVEGGGGRAERSIVELRVQKGQMFEATVETISGGVVTRAAPSLVDAGARSGAALVSQRNSRRVG</sequence>
<feature type="region of interest" description="Disordered" evidence="1">
    <location>
        <begin position="548"/>
        <end position="587"/>
    </location>
</feature>
<organism evidence="3 4">
    <name type="scientific">Novosphingobium chloroacetimidivorans</name>
    <dbReference type="NCBI Taxonomy" id="1428314"/>
    <lineage>
        <taxon>Bacteria</taxon>
        <taxon>Pseudomonadati</taxon>
        <taxon>Pseudomonadota</taxon>
        <taxon>Alphaproteobacteria</taxon>
        <taxon>Sphingomonadales</taxon>
        <taxon>Sphingomonadaceae</taxon>
        <taxon>Novosphingobium</taxon>
    </lineage>
</organism>
<dbReference type="EMBL" id="JACHLR010000002">
    <property type="protein sequence ID" value="MBB4857201.1"/>
    <property type="molecule type" value="Genomic_DNA"/>
</dbReference>
<accession>A0A7W7K6Q7</accession>
<keyword evidence="2" id="KW-0812">Transmembrane</keyword>
<dbReference type="Proteomes" id="UP000555448">
    <property type="component" value="Unassembled WGS sequence"/>
</dbReference>
<evidence type="ECO:0000256" key="1">
    <source>
        <dbReference type="SAM" id="MobiDB-lite"/>
    </source>
</evidence>
<evidence type="ECO:0000313" key="4">
    <source>
        <dbReference type="Proteomes" id="UP000555448"/>
    </source>
</evidence>
<reference evidence="3 4" key="1">
    <citation type="submission" date="2020-08" db="EMBL/GenBank/DDBJ databases">
        <title>Functional genomics of gut bacteria from endangered species of beetles.</title>
        <authorList>
            <person name="Carlos-Shanley C."/>
        </authorList>
    </citation>
    <scope>NUCLEOTIDE SEQUENCE [LARGE SCALE GENOMIC DNA]</scope>
    <source>
        <strain evidence="3 4">S00245</strain>
    </source>
</reference>
<dbReference type="AlphaFoldDB" id="A0A7W7K6Q7"/>
<feature type="transmembrane region" description="Helical" evidence="2">
    <location>
        <begin position="283"/>
        <end position="309"/>
    </location>
</feature>
<dbReference type="RefSeq" id="WP_184242496.1">
    <property type="nucleotide sequence ID" value="NZ_JACHLR010000002.1"/>
</dbReference>
<keyword evidence="2" id="KW-1133">Transmembrane helix</keyword>
<keyword evidence="2" id="KW-0472">Membrane</keyword>
<comment type="caution">
    <text evidence="3">The sequence shown here is derived from an EMBL/GenBank/DDBJ whole genome shotgun (WGS) entry which is preliminary data.</text>
</comment>
<name>A0A7W7K6Q7_9SPHN</name>
<proteinExistence type="predicted"/>
<evidence type="ECO:0008006" key="5">
    <source>
        <dbReference type="Google" id="ProtNLM"/>
    </source>
</evidence>
<evidence type="ECO:0000256" key="2">
    <source>
        <dbReference type="SAM" id="Phobius"/>
    </source>
</evidence>
<gene>
    <name evidence="3" type="ORF">HNO88_000508</name>
</gene>
<protein>
    <recommendedName>
        <fullName evidence="5">Phage tail tape measure protein</fullName>
    </recommendedName>
</protein>